<feature type="region of interest" description="Disordered" evidence="1">
    <location>
        <begin position="128"/>
        <end position="150"/>
    </location>
</feature>
<comment type="caution">
    <text evidence="2">The sequence shown here is derived from an EMBL/GenBank/DDBJ whole genome shotgun (WGS) entry which is preliminary data.</text>
</comment>
<feature type="non-terminal residue" evidence="2">
    <location>
        <position position="1"/>
    </location>
</feature>
<reference evidence="2" key="1">
    <citation type="journal article" date="2014" name="Front. Microbiol.">
        <title>High frequency of phylogenetically diverse reductive dehalogenase-homologous genes in deep subseafloor sedimentary metagenomes.</title>
        <authorList>
            <person name="Kawai M."/>
            <person name="Futagami T."/>
            <person name="Toyoda A."/>
            <person name="Takaki Y."/>
            <person name="Nishi S."/>
            <person name="Hori S."/>
            <person name="Arai W."/>
            <person name="Tsubouchi T."/>
            <person name="Morono Y."/>
            <person name="Uchiyama I."/>
            <person name="Ito T."/>
            <person name="Fujiyama A."/>
            <person name="Inagaki F."/>
            <person name="Takami H."/>
        </authorList>
    </citation>
    <scope>NUCLEOTIDE SEQUENCE</scope>
    <source>
        <strain evidence="2">Expedition CK06-06</strain>
    </source>
</reference>
<dbReference type="EMBL" id="BARS01004442">
    <property type="protein sequence ID" value="GAF78277.1"/>
    <property type="molecule type" value="Genomic_DNA"/>
</dbReference>
<gene>
    <name evidence="2" type="ORF">S01H1_08678</name>
</gene>
<sequence length="150" mass="15902">VQALINQELEFGASAASRAQNLARERAGASGLGSGGGLDTAQRLIQEDFNRRGIASMRNIRGSLLAEGRAGVTRANEQAAGLFTDQSFELPESGSGTPSIGPLPNYNFATQSAQPQTQAKQLTQLPQAQNKQLTKLPLSTGARSFTARRF</sequence>
<name>X0SQU7_9ZZZZ</name>
<proteinExistence type="predicted"/>
<evidence type="ECO:0000313" key="2">
    <source>
        <dbReference type="EMBL" id="GAF78277.1"/>
    </source>
</evidence>
<organism evidence="2">
    <name type="scientific">marine sediment metagenome</name>
    <dbReference type="NCBI Taxonomy" id="412755"/>
    <lineage>
        <taxon>unclassified sequences</taxon>
        <taxon>metagenomes</taxon>
        <taxon>ecological metagenomes</taxon>
    </lineage>
</organism>
<evidence type="ECO:0000256" key="1">
    <source>
        <dbReference type="SAM" id="MobiDB-lite"/>
    </source>
</evidence>
<dbReference type="AlphaFoldDB" id="X0SQU7"/>
<accession>X0SQU7</accession>
<protein>
    <submittedName>
        <fullName evidence="2">Uncharacterized protein</fullName>
    </submittedName>
</protein>